<keyword evidence="3" id="KW-0540">Nuclease</keyword>
<feature type="domain" description="CRISPR type III-associated protein" evidence="9">
    <location>
        <begin position="10"/>
        <end position="193"/>
    </location>
</feature>
<evidence type="ECO:0000259" key="9">
    <source>
        <dbReference type="Pfam" id="PF03787"/>
    </source>
</evidence>
<evidence type="ECO:0000256" key="1">
    <source>
        <dbReference type="ARBA" id="ARBA00006342"/>
    </source>
</evidence>
<dbReference type="InterPro" id="IPR013412">
    <property type="entry name" value="CRISPR-assoc_RAMP_Csm3"/>
</dbReference>
<organism evidence="10 11">
    <name type="scientific">Anaerostipes butyraticus</name>
    <dbReference type="NCBI Taxonomy" id="645466"/>
    <lineage>
        <taxon>Bacteria</taxon>
        <taxon>Bacillati</taxon>
        <taxon>Bacillota</taxon>
        <taxon>Clostridia</taxon>
        <taxon>Lachnospirales</taxon>
        <taxon>Lachnospiraceae</taxon>
        <taxon>Anaerostipes</taxon>
    </lineage>
</organism>
<accession>A0A916VCM2</accession>
<dbReference type="GO" id="GO:0016787">
    <property type="term" value="F:hydrolase activity"/>
    <property type="evidence" value="ECO:0007669"/>
    <property type="project" value="UniProtKB-KW"/>
</dbReference>
<evidence type="ECO:0000256" key="5">
    <source>
        <dbReference type="ARBA" id="ARBA00022801"/>
    </source>
</evidence>
<dbReference type="PANTHER" id="PTHR35579">
    <property type="entry name" value="CRISPR SYSTEM CMS ENDORIBONUCLEASE CSM3"/>
    <property type="match status" value="1"/>
</dbReference>
<gene>
    <name evidence="10" type="ORF">ANBU17_17060</name>
</gene>
<dbReference type="AlphaFoldDB" id="A0A916VCM2"/>
<dbReference type="InterPro" id="IPR052216">
    <property type="entry name" value="CRISPR_Csm3_endoribonuclease"/>
</dbReference>
<dbReference type="InterPro" id="IPR005537">
    <property type="entry name" value="RAMP_III_fam"/>
</dbReference>
<evidence type="ECO:0000256" key="8">
    <source>
        <dbReference type="ARBA" id="ARBA00033183"/>
    </source>
</evidence>
<dbReference type="Proteomes" id="UP000613208">
    <property type="component" value="Unassembled WGS sequence"/>
</dbReference>
<evidence type="ECO:0000256" key="6">
    <source>
        <dbReference type="ARBA" id="ARBA00022884"/>
    </source>
</evidence>
<dbReference type="GO" id="GO:0003723">
    <property type="term" value="F:RNA binding"/>
    <property type="evidence" value="ECO:0007669"/>
    <property type="project" value="UniProtKB-KW"/>
</dbReference>
<dbReference type="PANTHER" id="PTHR35579:SF3">
    <property type="entry name" value="CRISPR SYSTEM CMS ENDORIBONUCLEASE CSM3"/>
    <property type="match status" value="1"/>
</dbReference>
<evidence type="ECO:0000256" key="2">
    <source>
        <dbReference type="ARBA" id="ARBA00022150"/>
    </source>
</evidence>
<dbReference type="NCBIfam" id="TIGR02582">
    <property type="entry name" value="cas7_TM1809"/>
    <property type="match status" value="1"/>
</dbReference>
<keyword evidence="4" id="KW-0255">Endonuclease</keyword>
<comment type="similarity">
    <text evidence="1">Belongs to the CRISPR-associated Csm3 family.</text>
</comment>
<evidence type="ECO:0000313" key="10">
    <source>
        <dbReference type="EMBL" id="GFO85359.1"/>
    </source>
</evidence>
<dbReference type="EMBL" id="BLYI01000035">
    <property type="protein sequence ID" value="GFO85359.1"/>
    <property type="molecule type" value="Genomic_DNA"/>
</dbReference>
<dbReference type="RefSeq" id="WP_201311063.1">
    <property type="nucleotide sequence ID" value="NZ_BLYI01000035.1"/>
</dbReference>
<keyword evidence="11" id="KW-1185">Reference proteome</keyword>
<name>A0A916VCM2_9FIRM</name>
<reference evidence="10" key="1">
    <citation type="submission" date="2020-06" db="EMBL/GenBank/DDBJ databases">
        <title>Characterization of fructooligosaccharide metabolism and fructooligosaccharide-degrading enzymes in human commensal butyrate producers.</title>
        <authorList>
            <person name="Tanno H."/>
            <person name="Fujii T."/>
            <person name="Hirano K."/>
            <person name="Maeno S."/>
            <person name="Tonozuka T."/>
            <person name="Sakamoto M."/>
            <person name="Ohkuma M."/>
            <person name="Tochio T."/>
            <person name="Endo A."/>
        </authorList>
    </citation>
    <scope>NUCLEOTIDE SEQUENCE</scope>
    <source>
        <strain evidence="10">JCM 17466</strain>
    </source>
</reference>
<proteinExistence type="inferred from homology"/>
<evidence type="ECO:0000256" key="3">
    <source>
        <dbReference type="ARBA" id="ARBA00022722"/>
    </source>
</evidence>
<evidence type="ECO:0000313" key="11">
    <source>
        <dbReference type="Proteomes" id="UP000613208"/>
    </source>
</evidence>
<evidence type="ECO:0000256" key="4">
    <source>
        <dbReference type="ARBA" id="ARBA00022759"/>
    </source>
</evidence>
<dbReference type="GO" id="GO:0051607">
    <property type="term" value="P:defense response to virus"/>
    <property type="evidence" value="ECO:0007669"/>
    <property type="project" value="UniProtKB-KW"/>
</dbReference>
<keyword evidence="7" id="KW-0051">Antiviral defense</keyword>
<evidence type="ECO:0000256" key="7">
    <source>
        <dbReference type="ARBA" id="ARBA00023118"/>
    </source>
</evidence>
<protein>
    <recommendedName>
        <fullName evidence="2">CRISPR system Cms endoribonuclease Csm3</fullName>
    </recommendedName>
    <alternativeName>
        <fullName evidence="8">CRISPR type III A-associated RAMP protein Csm3</fullName>
    </alternativeName>
</protein>
<keyword evidence="6" id="KW-0694">RNA-binding</keyword>
<comment type="caution">
    <text evidence="10">The sequence shown here is derived from an EMBL/GenBank/DDBJ whole genome shotgun (WGS) entry which is preliminary data.</text>
</comment>
<dbReference type="GO" id="GO:0004519">
    <property type="term" value="F:endonuclease activity"/>
    <property type="evidence" value="ECO:0007669"/>
    <property type="project" value="UniProtKB-KW"/>
</dbReference>
<dbReference type="Pfam" id="PF03787">
    <property type="entry name" value="RAMPs"/>
    <property type="match status" value="1"/>
</dbReference>
<keyword evidence="5" id="KW-0378">Hydrolase</keyword>
<sequence length="221" mass="24527">MYGKIKISGTITVETGMHIGGSSQFAAIGAVDSPVIRDRQSDLPMIPGSSLKGKMRTLLAKQYSKTAILKQHDEDPEIVLRLFGNSKKGDGKRASRLIFSDMILSNMDELREMEIHSATEIKFENTINRATAIANPRQIERVIRGSKFQLDLIYDVMKEEEITEDMAAIKQGFELLQYDYLGGNGTRGYGKIKFSDLSAKCVVGNVSADIINQCNEIMKGE</sequence>